<dbReference type="Gene3D" id="3.40.630.30">
    <property type="match status" value="1"/>
</dbReference>
<reference evidence="2" key="1">
    <citation type="journal article" date="2014" name="Int. J. Syst. Evol. Microbiol.">
        <title>Complete genome sequence of Corynebacterium casei LMG S-19264T (=DSM 44701T), isolated from a smear-ripened cheese.</title>
        <authorList>
            <consortium name="US DOE Joint Genome Institute (JGI-PGF)"/>
            <person name="Walter F."/>
            <person name="Albersmeier A."/>
            <person name="Kalinowski J."/>
            <person name="Ruckert C."/>
        </authorList>
    </citation>
    <scope>NUCLEOTIDE SEQUENCE</scope>
    <source>
        <strain evidence="2">KCTC 42651</strain>
    </source>
</reference>
<feature type="domain" description="N-acetyltransferase" evidence="1">
    <location>
        <begin position="10"/>
        <end position="166"/>
    </location>
</feature>
<dbReference type="EMBL" id="BMZS01000002">
    <property type="protein sequence ID" value="GHD43423.1"/>
    <property type="molecule type" value="Genomic_DNA"/>
</dbReference>
<dbReference type="PANTHER" id="PTHR43792">
    <property type="entry name" value="GNAT FAMILY, PUTATIVE (AFU_ORTHOLOGUE AFUA_3G00765)-RELATED-RELATED"/>
    <property type="match status" value="1"/>
</dbReference>
<dbReference type="AlphaFoldDB" id="A0A918XP03"/>
<evidence type="ECO:0000259" key="1">
    <source>
        <dbReference type="PROSITE" id="PS51186"/>
    </source>
</evidence>
<dbReference type="PROSITE" id="PS51186">
    <property type="entry name" value="GNAT"/>
    <property type="match status" value="1"/>
</dbReference>
<dbReference type="InterPro" id="IPR016181">
    <property type="entry name" value="Acyl_CoA_acyltransferase"/>
</dbReference>
<name>A0A918XP03_9PROT</name>
<accession>A0A918XP03</accession>
<keyword evidence="3" id="KW-1185">Reference proteome</keyword>
<evidence type="ECO:0000313" key="3">
    <source>
        <dbReference type="Proteomes" id="UP000630353"/>
    </source>
</evidence>
<dbReference type="GO" id="GO:0016747">
    <property type="term" value="F:acyltransferase activity, transferring groups other than amino-acyl groups"/>
    <property type="evidence" value="ECO:0007669"/>
    <property type="project" value="InterPro"/>
</dbReference>
<dbReference type="RefSeq" id="WP_189987788.1">
    <property type="nucleotide sequence ID" value="NZ_BMZS01000002.1"/>
</dbReference>
<sequence length="166" mass="18507">MSAVLTTGRLRLEPCRTRHFADLRLVNGDPSVMRFVGGQPQTPEETAAWIMRAEARWRIHGYSWWVIRLAESDAVIGASCLQHIENDPAQELEIGWRLLSAHWGMGYATEAAAAIVDYAFGTLNVPRLLANADPANSASIRVMQRLGMRSLGLKRHYGQDCATYVL</sequence>
<dbReference type="PANTHER" id="PTHR43792:SF1">
    <property type="entry name" value="N-ACETYLTRANSFERASE DOMAIN-CONTAINING PROTEIN"/>
    <property type="match status" value="1"/>
</dbReference>
<dbReference type="Pfam" id="PF13302">
    <property type="entry name" value="Acetyltransf_3"/>
    <property type="match status" value="1"/>
</dbReference>
<dbReference type="Proteomes" id="UP000630353">
    <property type="component" value="Unassembled WGS sequence"/>
</dbReference>
<gene>
    <name evidence="2" type="ORF">GCM10017083_09550</name>
</gene>
<dbReference type="InterPro" id="IPR051531">
    <property type="entry name" value="N-acetyltransferase"/>
</dbReference>
<proteinExistence type="predicted"/>
<dbReference type="SUPFAM" id="SSF55729">
    <property type="entry name" value="Acyl-CoA N-acyltransferases (Nat)"/>
    <property type="match status" value="1"/>
</dbReference>
<comment type="caution">
    <text evidence="2">The sequence shown here is derived from an EMBL/GenBank/DDBJ whole genome shotgun (WGS) entry which is preliminary data.</text>
</comment>
<reference evidence="2" key="2">
    <citation type="submission" date="2020-09" db="EMBL/GenBank/DDBJ databases">
        <authorList>
            <person name="Sun Q."/>
            <person name="Kim S."/>
        </authorList>
    </citation>
    <scope>NUCLEOTIDE SEQUENCE</scope>
    <source>
        <strain evidence="2">KCTC 42651</strain>
    </source>
</reference>
<dbReference type="InterPro" id="IPR000182">
    <property type="entry name" value="GNAT_dom"/>
</dbReference>
<evidence type="ECO:0000313" key="2">
    <source>
        <dbReference type="EMBL" id="GHD43423.1"/>
    </source>
</evidence>
<protein>
    <submittedName>
        <fullName evidence="2">N-acetyltransferase</fullName>
    </submittedName>
</protein>
<organism evidence="2 3">
    <name type="scientific">Thalassobaculum fulvum</name>
    <dbReference type="NCBI Taxonomy" id="1633335"/>
    <lineage>
        <taxon>Bacteria</taxon>
        <taxon>Pseudomonadati</taxon>
        <taxon>Pseudomonadota</taxon>
        <taxon>Alphaproteobacteria</taxon>
        <taxon>Rhodospirillales</taxon>
        <taxon>Thalassobaculaceae</taxon>
        <taxon>Thalassobaculum</taxon>
    </lineage>
</organism>